<reference evidence="1" key="1">
    <citation type="journal article" date="2019" name="Sci. Rep.">
        <title>Draft genome of Tanacetum cinerariifolium, the natural source of mosquito coil.</title>
        <authorList>
            <person name="Yamashiro T."/>
            <person name="Shiraishi A."/>
            <person name="Satake H."/>
            <person name="Nakayama K."/>
        </authorList>
    </citation>
    <scope>NUCLEOTIDE SEQUENCE</scope>
</reference>
<name>A0A6L2LKP6_TANCI</name>
<gene>
    <name evidence="1" type="ORF">Tci_033535</name>
</gene>
<protein>
    <submittedName>
        <fullName evidence="1">C2 calcium/lipid-binding domain, CaLB</fullName>
    </submittedName>
</protein>
<accession>A0A6L2LKP6</accession>
<evidence type="ECO:0000313" key="1">
    <source>
        <dbReference type="EMBL" id="GEU61557.1"/>
    </source>
</evidence>
<sequence>MSHESHDDMEYDPSNVEFSEWLASKKFNYKTMDHYTIKALWIYWTRGDDEVELTDKESSDFKDEDEVAKKFRIETNVFDFETPLCRAFKEFNYLYLLHFDPDNKDVPWVHEKPWTDDRAWKEPAPRDDGYCNGENLPGAYIVGNLLRYQDFEWYEARKDGKLKEKALKNKTIMEGIIKDEDNECNEGWKRSNVYENTIHAHEEREYEMEHEDKKRRELFDDHEWPVCNIIRFKMIKYSFGQDEEYVAVKENEYDDFTSTIEDACRTYQDIFRMMDKGWMVTHT</sequence>
<organism evidence="1">
    <name type="scientific">Tanacetum cinerariifolium</name>
    <name type="common">Dalmatian daisy</name>
    <name type="synonym">Chrysanthemum cinerariifolium</name>
    <dbReference type="NCBI Taxonomy" id="118510"/>
    <lineage>
        <taxon>Eukaryota</taxon>
        <taxon>Viridiplantae</taxon>
        <taxon>Streptophyta</taxon>
        <taxon>Embryophyta</taxon>
        <taxon>Tracheophyta</taxon>
        <taxon>Spermatophyta</taxon>
        <taxon>Magnoliopsida</taxon>
        <taxon>eudicotyledons</taxon>
        <taxon>Gunneridae</taxon>
        <taxon>Pentapetalae</taxon>
        <taxon>asterids</taxon>
        <taxon>campanulids</taxon>
        <taxon>Asterales</taxon>
        <taxon>Asteraceae</taxon>
        <taxon>Asteroideae</taxon>
        <taxon>Anthemideae</taxon>
        <taxon>Anthemidinae</taxon>
        <taxon>Tanacetum</taxon>
    </lineage>
</organism>
<comment type="caution">
    <text evidence="1">The sequence shown here is derived from an EMBL/GenBank/DDBJ whole genome shotgun (WGS) entry which is preliminary data.</text>
</comment>
<proteinExistence type="predicted"/>
<dbReference type="AlphaFoldDB" id="A0A6L2LKP6"/>
<dbReference type="EMBL" id="BKCJ010004525">
    <property type="protein sequence ID" value="GEU61557.1"/>
    <property type="molecule type" value="Genomic_DNA"/>
</dbReference>